<dbReference type="SMART" id="SM00448">
    <property type="entry name" value="REC"/>
    <property type="match status" value="1"/>
</dbReference>
<dbReference type="PROSITE" id="PS50110">
    <property type="entry name" value="RESPONSE_REGULATORY"/>
    <property type="match status" value="1"/>
</dbReference>
<evidence type="ECO:0000313" key="5">
    <source>
        <dbReference type="Proteomes" id="UP001057520"/>
    </source>
</evidence>
<feature type="modified residue" description="4-aspartylphosphate" evidence="2">
    <location>
        <position position="55"/>
    </location>
</feature>
<accession>A0ABY4ZTX2</accession>
<reference evidence="4 5" key="1">
    <citation type="submission" date="2022-04" db="EMBL/GenBank/DDBJ databases">
        <title>Genome sequence of soybean root-associated Caulobacter segnis RL271.</title>
        <authorList>
            <person name="Longley R."/>
            <person name="Bonito G."/>
            <person name="Trigodet F."/>
            <person name="Crosson S."/>
            <person name="Fiebig A."/>
        </authorList>
    </citation>
    <scope>NUCLEOTIDE SEQUENCE [LARGE SCALE GENOMIC DNA]</scope>
    <source>
        <strain evidence="4 5">RL271</strain>
    </source>
</reference>
<evidence type="ECO:0000256" key="1">
    <source>
        <dbReference type="ARBA" id="ARBA00022553"/>
    </source>
</evidence>
<dbReference type="Proteomes" id="UP001057520">
    <property type="component" value="Chromosome"/>
</dbReference>
<organism evidence="4 5">
    <name type="scientific">Caulobacter segnis</name>
    <dbReference type="NCBI Taxonomy" id="88688"/>
    <lineage>
        <taxon>Bacteria</taxon>
        <taxon>Pseudomonadati</taxon>
        <taxon>Pseudomonadota</taxon>
        <taxon>Alphaproteobacteria</taxon>
        <taxon>Caulobacterales</taxon>
        <taxon>Caulobacteraceae</taxon>
        <taxon>Caulobacter</taxon>
    </lineage>
</organism>
<gene>
    <name evidence="4" type="ORF">MZV50_23395</name>
</gene>
<dbReference type="InterPro" id="IPR001789">
    <property type="entry name" value="Sig_transdc_resp-reg_receiver"/>
</dbReference>
<feature type="domain" description="Response regulatory" evidence="3">
    <location>
        <begin position="5"/>
        <end position="116"/>
    </location>
</feature>
<evidence type="ECO:0000256" key="2">
    <source>
        <dbReference type="PROSITE-ProRule" id="PRU00169"/>
    </source>
</evidence>
<dbReference type="Gene3D" id="3.40.50.2300">
    <property type="match status" value="1"/>
</dbReference>
<dbReference type="EMBL" id="CP096040">
    <property type="protein sequence ID" value="USQ95457.1"/>
    <property type="molecule type" value="Genomic_DNA"/>
</dbReference>
<keyword evidence="5" id="KW-1185">Reference proteome</keyword>
<dbReference type="InterPro" id="IPR050595">
    <property type="entry name" value="Bact_response_regulator"/>
</dbReference>
<protein>
    <submittedName>
        <fullName evidence="4">Response regulator</fullName>
    </submittedName>
</protein>
<dbReference type="Pfam" id="PF00072">
    <property type="entry name" value="Response_reg"/>
    <property type="match status" value="1"/>
</dbReference>
<proteinExistence type="predicted"/>
<keyword evidence="1 2" id="KW-0597">Phosphoprotein</keyword>
<dbReference type="SUPFAM" id="SSF52172">
    <property type="entry name" value="CheY-like"/>
    <property type="match status" value="1"/>
</dbReference>
<evidence type="ECO:0000313" key="4">
    <source>
        <dbReference type="EMBL" id="USQ95457.1"/>
    </source>
</evidence>
<sequence>MSQRHALIIEDDCLVALELEYLLKEQGFATVDIADNPRSALDCALTHPPQLITSDYCIVDGTGPDAVAAIEAKLGPMPVVFVSSHPDVLGQARHGHLVVEKPFLPSHIARACLTLTRMVA</sequence>
<name>A0ABY4ZTX2_9CAUL</name>
<dbReference type="PANTHER" id="PTHR44591">
    <property type="entry name" value="STRESS RESPONSE REGULATOR PROTEIN 1"/>
    <property type="match status" value="1"/>
</dbReference>
<dbReference type="InterPro" id="IPR011006">
    <property type="entry name" value="CheY-like_superfamily"/>
</dbReference>
<evidence type="ECO:0000259" key="3">
    <source>
        <dbReference type="PROSITE" id="PS50110"/>
    </source>
</evidence>
<dbReference type="PANTHER" id="PTHR44591:SF3">
    <property type="entry name" value="RESPONSE REGULATORY DOMAIN-CONTAINING PROTEIN"/>
    <property type="match status" value="1"/>
</dbReference>